<gene>
    <name evidence="1" type="ORF">SFRICE_011361</name>
</gene>
<accession>A0A2H1V8J2</accession>
<dbReference type="EMBL" id="ODYU01001214">
    <property type="protein sequence ID" value="SOQ37121.1"/>
    <property type="molecule type" value="Genomic_DNA"/>
</dbReference>
<protein>
    <submittedName>
        <fullName evidence="1">SFRICE_011361</fullName>
    </submittedName>
</protein>
<dbReference type="AlphaFoldDB" id="A0A2H1V8J2"/>
<sequence>MCKLKNEYGDILNELIHPEIEYSGAVDCLAGKLTYNQYEVTAGNIHVHNVTPVSYGVRQIQWNANCYESHIPLSLHQQSSFVTRGVQLVYRLSGLLTEQFLDY</sequence>
<reference evidence="1" key="1">
    <citation type="submission" date="2016-07" db="EMBL/GenBank/DDBJ databases">
        <authorList>
            <person name="Bretaudeau A."/>
        </authorList>
    </citation>
    <scope>NUCLEOTIDE SEQUENCE</scope>
    <source>
        <strain evidence="1">Rice</strain>
        <tissue evidence="1">Whole body</tissue>
    </source>
</reference>
<proteinExistence type="predicted"/>
<organism evidence="1">
    <name type="scientific">Spodoptera frugiperda</name>
    <name type="common">Fall armyworm</name>
    <dbReference type="NCBI Taxonomy" id="7108"/>
    <lineage>
        <taxon>Eukaryota</taxon>
        <taxon>Metazoa</taxon>
        <taxon>Ecdysozoa</taxon>
        <taxon>Arthropoda</taxon>
        <taxon>Hexapoda</taxon>
        <taxon>Insecta</taxon>
        <taxon>Pterygota</taxon>
        <taxon>Neoptera</taxon>
        <taxon>Endopterygota</taxon>
        <taxon>Lepidoptera</taxon>
        <taxon>Glossata</taxon>
        <taxon>Ditrysia</taxon>
        <taxon>Noctuoidea</taxon>
        <taxon>Noctuidae</taxon>
        <taxon>Amphipyrinae</taxon>
        <taxon>Spodoptera</taxon>
    </lineage>
</organism>
<evidence type="ECO:0000313" key="1">
    <source>
        <dbReference type="EMBL" id="SOQ37121.1"/>
    </source>
</evidence>
<name>A0A2H1V8J2_SPOFR</name>